<dbReference type="RefSeq" id="WP_273670790.1">
    <property type="nucleotide sequence ID" value="NZ_JAQQXR010000003.1"/>
</dbReference>
<proteinExistence type="inferred from homology"/>
<organism evidence="6 7">
    <name type="scientific">Janthinobacterium fluminis</name>
    <dbReference type="NCBI Taxonomy" id="2987524"/>
    <lineage>
        <taxon>Bacteria</taxon>
        <taxon>Pseudomonadati</taxon>
        <taxon>Pseudomonadota</taxon>
        <taxon>Betaproteobacteria</taxon>
        <taxon>Burkholderiales</taxon>
        <taxon>Oxalobacteraceae</taxon>
        <taxon>Janthinobacterium</taxon>
    </lineage>
</organism>
<evidence type="ECO:0000259" key="5">
    <source>
        <dbReference type="PROSITE" id="PS50931"/>
    </source>
</evidence>
<dbReference type="PANTHER" id="PTHR30537:SF72">
    <property type="entry name" value="LYSR FAMILY TRANSCRIPTIONAL REGULATOR"/>
    <property type="match status" value="1"/>
</dbReference>
<keyword evidence="7" id="KW-1185">Reference proteome</keyword>
<protein>
    <submittedName>
        <fullName evidence="6">LysR family transcriptional regulator</fullName>
    </submittedName>
</protein>
<accession>A0ABT5JZF9</accession>
<dbReference type="SUPFAM" id="SSF53850">
    <property type="entry name" value="Periplasmic binding protein-like II"/>
    <property type="match status" value="1"/>
</dbReference>
<dbReference type="InterPro" id="IPR005119">
    <property type="entry name" value="LysR_subst-bd"/>
</dbReference>
<comment type="similarity">
    <text evidence="1">Belongs to the LysR transcriptional regulatory family.</text>
</comment>
<reference evidence="6 7" key="1">
    <citation type="submission" date="2022-10" db="EMBL/GenBank/DDBJ databases">
        <title>Janthinobacterium sp. hw3 Genome sequencing.</title>
        <authorList>
            <person name="Park S."/>
        </authorList>
    </citation>
    <scope>NUCLEOTIDE SEQUENCE [LARGE SCALE GENOMIC DNA]</scope>
    <source>
        <strain evidence="7">hw3</strain>
    </source>
</reference>
<dbReference type="InterPro" id="IPR000847">
    <property type="entry name" value="LysR_HTH_N"/>
</dbReference>
<dbReference type="Pfam" id="PF03466">
    <property type="entry name" value="LysR_substrate"/>
    <property type="match status" value="1"/>
</dbReference>
<evidence type="ECO:0000256" key="3">
    <source>
        <dbReference type="ARBA" id="ARBA00023125"/>
    </source>
</evidence>
<dbReference type="Proteomes" id="UP001221208">
    <property type="component" value="Unassembled WGS sequence"/>
</dbReference>
<dbReference type="SUPFAM" id="SSF46785">
    <property type="entry name" value="Winged helix' DNA-binding domain"/>
    <property type="match status" value="1"/>
</dbReference>
<keyword evidence="4" id="KW-0804">Transcription</keyword>
<dbReference type="CDD" id="cd08476">
    <property type="entry name" value="PBP2_CrgA_like_7"/>
    <property type="match status" value="1"/>
</dbReference>
<gene>
    <name evidence="6" type="ORF">OIK44_11005</name>
</gene>
<evidence type="ECO:0000256" key="1">
    <source>
        <dbReference type="ARBA" id="ARBA00009437"/>
    </source>
</evidence>
<dbReference type="Gene3D" id="1.10.10.10">
    <property type="entry name" value="Winged helix-like DNA-binding domain superfamily/Winged helix DNA-binding domain"/>
    <property type="match status" value="1"/>
</dbReference>
<feature type="domain" description="HTH lysR-type" evidence="5">
    <location>
        <begin position="1"/>
        <end position="59"/>
    </location>
</feature>
<comment type="caution">
    <text evidence="6">The sequence shown here is derived from an EMBL/GenBank/DDBJ whole genome shotgun (WGS) entry which is preliminary data.</text>
</comment>
<sequence>MDNLAGFTAFVQAAETRSFVAAGRLLGVSASAVGKSIARLEERLGVRLFHRSTRSITLTAEGTVFLERCRRILGEIEAAELELSNSKARPGGKLRVSLPLVGSLLNPVLAGFARQYPQVELDLDFSDRRVELIEEGFDAVVRAGDSDDSRLMSRQLGSFELQLVAAPAYLAGRAAPVHPEELRAHRCLLYKFPSTGKSEPWPLADWDKLYAAGLPTAISCNTVDALMHFAIAGLGIACLPDFAVRQALAAGTLQRVLEGATRHAGAFRVLWPSSKHLSPKLRVFIDYLSERVFPAGAATQAMPFSTARDRMKT</sequence>
<dbReference type="InterPro" id="IPR058163">
    <property type="entry name" value="LysR-type_TF_proteobact-type"/>
</dbReference>
<dbReference type="InterPro" id="IPR036390">
    <property type="entry name" value="WH_DNA-bd_sf"/>
</dbReference>
<name>A0ABT5JZF9_9BURK</name>
<dbReference type="PANTHER" id="PTHR30537">
    <property type="entry name" value="HTH-TYPE TRANSCRIPTIONAL REGULATOR"/>
    <property type="match status" value="1"/>
</dbReference>
<evidence type="ECO:0000313" key="7">
    <source>
        <dbReference type="Proteomes" id="UP001221208"/>
    </source>
</evidence>
<keyword evidence="3" id="KW-0238">DNA-binding</keyword>
<evidence type="ECO:0000256" key="4">
    <source>
        <dbReference type="ARBA" id="ARBA00023163"/>
    </source>
</evidence>
<keyword evidence="2" id="KW-0805">Transcription regulation</keyword>
<dbReference type="Pfam" id="PF00126">
    <property type="entry name" value="HTH_1"/>
    <property type="match status" value="1"/>
</dbReference>
<evidence type="ECO:0000313" key="6">
    <source>
        <dbReference type="EMBL" id="MDC8758118.1"/>
    </source>
</evidence>
<dbReference type="EMBL" id="JAQQXR010000003">
    <property type="protein sequence ID" value="MDC8758118.1"/>
    <property type="molecule type" value="Genomic_DNA"/>
</dbReference>
<dbReference type="Gene3D" id="3.40.190.290">
    <property type="match status" value="1"/>
</dbReference>
<dbReference type="PROSITE" id="PS50931">
    <property type="entry name" value="HTH_LYSR"/>
    <property type="match status" value="1"/>
</dbReference>
<evidence type="ECO:0000256" key="2">
    <source>
        <dbReference type="ARBA" id="ARBA00023015"/>
    </source>
</evidence>
<dbReference type="InterPro" id="IPR036388">
    <property type="entry name" value="WH-like_DNA-bd_sf"/>
</dbReference>